<protein>
    <submittedName>
        <fullName evidence="1">Uncharacterized protein</fullName>
    </submittedName>
</protein>
<organism evidence="1 2">
    <name type="scientific">Mycena pura</name>
    <dbReference type="NCBI Taxonomy" id="153505"/>
    <lineage>
        <taxon>Eukaryota</taxon>
        <taxon>Fungi</taxon>
        <taxon>Dikarya</taxon>
        <taxon>Basidiomycota</taxon>
        <taxon>Agaricomycotina</taxon>
        <taxon>Agaricomycetes</taxon>
        <taxon>Agaricomycetidae</taxon>
        <taxon>Agaricales</taxon>
        <taxon>Marasmiineae</taxon>
        <taxon>Mycenaceae</taxon>
        <taxon>Mycena</taxon>
    </lineage>
</organism>
<keyword evidence="2" id="KW-1185">Reference proteome</keyword>
<dbReference type="EMBL" id="JARJCW010000014">
    <property type="protein sequence ID" value="KAJ7217312.1"/>
    <property type="molecule type" value="Genomic_DNA"/>
</dbReference>
<evidence type="ECO:0000313" key="1">
    <source>
        <dbReference type="EMBL" id="KAJ7217312.1"/>
    </source>
</evidence>
<proteinExistence type="predicted"/>
<name>A0AAD6YHD4_9AGAR</name>
<comment type="caution">
    <text evidence="1">The sequence shown here is derived from an EMBL/GenBank/DDBJ whole genome shotgun (WGS) entry which is preliminary data.</text>
</comment>
<reference evidence="1" key="1">
    <citation type="submission" date="2023-03" db="EMBL/GenBank/DDBJ databases">
        <title>Massive genome expansion in bonnet fungi (Mycena s.s.) driven by repeated elements and novel gene families across ecological guilds.</title>
        <authorList>
            <consortium name="Lawrence Berkeley National Laboratory"/>
            <person name="Harder C.B."/>
            <person name="Miyauchi S."/>
            <person name="Viragh M."/>
            <person name="Kuo A."/>
            <person name="Thoen E."/>
            <person name="Andreopoulos B."/>
            <person name="Lu D."/>
            <person name="Skrede I."/>
            <person name="Drula E."/>
            <person name="Henrissat B."/>
            <person name="Morin E."/>
            <person name="Kohler A."/>
            <person name="Barry K."/>
            <person name="LaButti K."/>
            <person name="Morin E."/>
            <person name="Salamov A."/>
            <person name="Lipzen A."/>
            <person name="Mereny Z."/>
            <person name="Hegedus B."/>
            <person name="Baldrian P."/>
            <person name="Stursova M."/>
            <person name="Weitz H."/>
            <person name="Taylor A."/>
            <person name="Grigoriev I.V."/>
            <person name="Nagy L.G."/>
            <person name="Martin F."/>
            <person name="Kauserud H."/>
        </authorList>
    </citation>
    <scope>NUCLEOTIDE SEQUENCE</scope>
    <source>
        <strain evidence="1">9144</strain>
    </source>
</reference>
<dbReference type="Proteomes" id="UP001219525">
    <property type="component" value="Unassembled WGS sequence"/>
</dbReference>
<accession>A0AAD6YHD4</accession>
<gene>
    <name evidence="1" type="ORF">GGX14DRAFT_561828</name>
</gene>
<evidence type="ECO:0000313" key="2">
    <source>
        <dbReference type="Proteomes" id="UP001219525"/>
    </source>
</evidence>
<sequence length="223" mass="24427">MIRTAGTLSLLTRAWNLHADIGDPALKRLGVLASDHFWMTISFILPDQLDAAIQACGGSVVDVARFIVQGLEAKLGMLPLFHDKQPAFTLAPFLLLMDSMLHTPGSDFLDSLVNHGILGVLTDVLSILKGDFMAQFHPIVVIALEVIILSIDRPGQISIARTNGLMRVILTLGQRDRDPLVQEKISLIISTIAPQCLVHQRALNTLHDIREGLANFFPVNKSL</sequence>
<dbReference type="AlphaFoldDB" id="A0AAD6YHD4"/>